<dbReference type="Proteomes" id="UP000271337">
    <property type="component" value="Unassembled WGS sequence"/>
</dbReference>
<feature type="compositionally biased region" description="Low complexity" evidence="1">
    <location>
        <begin position="136"/>
        <end position="151"/>
    </location>
</feature>
<reference evidence="4 5" key="1">
    <citation type="journal article" date="2018" name="BMC Genomics">
        <title>Genomic evidence for intraspecific hybridization in a clonal and extremely halotolerant yeast.</title>
        <authorList>
            <person name="Gostincar C."/>
            <person name="Stajich J.E."/>
            <person name="Zupancic J."/>
            <person name="Zalar P."/>
            <person name="Gunde-Cimerman N."/>
        </authorList>
    </citation>
    <scope>NUCLEOTIDE SEQUENCE [LARGE SCALE GENOMIC DNA]</scope>
    <source>
        <strain evidence="3 5">EXF-6651</strain>
        <strain evidence="2 4">EXF-6669</strain>
    </source>
</reference>
<dbReference type="AlphaFoldDB" id="A0A3M6YQR3"/>
<evidence type="ECO:0000256" key="1">
    <source>
        <dbReference type="SAM" id="MobiDB-lite"/>
    </source>
</evidence>
<proteinExistence type="predicted"/>
<evidence type="ECO:0000313" key="3">
    <source>
        <dbReference type="EMBL" id="RMY34205.1"/>
    </source>
</evidence>
<evidence type="ECO:0000313" key="5">
    <source>
        <dbReference type="Proteomes" id="UP000276864"/>
    </source>
</evidence>
<dbReference type="OrthoDB" id="3896596at2759"/>
<feature type="compositionally biased region" description="Low complexity" evidence="1">
    <location>
        <begin position="300"/>
        <end position="313"/>
    </location>
</feature>
<dbReference type="EMBL" id="QWIM01000474">
    <property type="protein sequence ID" value="RMY34205.1"/>
    <property type="molecule type" value="Genomic_DNA"/>
</dbReference>
<organism evidence="2 4">
    <name type="scientific">Hortaea werneckii</name>
    <name type="common">Black yeast</name>
    <name type="synonym">Cladosporium werneckii</name>
    <dbReference type="NCBI Taxonomy" id="91943"/>
    <lineage>
        <taxon>Eukaryota</taxon>
        <taxon>Fungi</taxon>
        <taxon>Dikarya</taxon>
        <taxon>Ascomycota</taxon>
        <taxon>Pezizomycotina</taxon>
        <taxon>Dothideomycetes</taxon>
        <taxon>Dothideomycetidae</taxon>
        <taxon>Mycosphaerellales</taxon>
        <taxon>Teratosphaeriaceae</taxon>
        <taxon>Hortaea</taxon>
    </lineage>
</organism>
<protein>
    <submittedName>
        <fullName evidence="2">Uncharacterized protein</fullName>
    </submittedName>
</protein>
<feature type="compositionally biased region" description="Basic residues" evidence="1">
    <location>
        <begin position="104"/>
        <end position="117"/>
    </location>
</feature>
<gene>
    <name evidence="3" type="ORF">D0866_05409</name>
    <name evidence="2" type="ORF">D0867_10041</name>
</gene>
<sequence>MSYPALHHSSPLADSPCEIVDPTPWVETPSSCVQPCKPSKQHSSLNGENPKFSFILCGGPTDATTVAARKQVRSQAAKRCSEQRKATIAARYHHGKPELVHTGRVTRKAPKRQPRRKASSDINAEESLNSSRRASAKSLAPSDSAPSSPAPVAQAATSLVVDQCVEEALTSLSPPAAENVRAAIKPHALQPSPFFDGIIRMSSAMLSASASSVAGNVRHLLLRQDVLEMINHALMTGSPYTQSLAAIIAVAASWEGRFGDVETRKMHLRAFNDVVHGRLLASFPTSTGNPYERPALMAFPDTSSTPSLSPSSMRSEKPSPEPLSMRYPTPPTPISGVPQIMLDNPALAYQPSALPPCPTPPYGAVHDYTWPLL</sequence>
<dbReference type="EMBL" id="QWIL01001270">
    <property type="protein sequence ID" value="RMY05385.1"/>
    <property type="molecule type" value="Genomic_DNA"/>
</dbReference>
<feature type="region of interest" description="Disordered" evidence="1">
    <location>
        <begin position="292"/>
        <end position="326"/>
    </location>
</feature>
<feature type="compositionally biased region" description="Polar residues" evidence="1">
    <location>
        <begin position="120"/>
        <end position="133"/>
    </location>
</feature>
<accession>A0A3M6YQR3</accession>
<evidence type="ECO:0000313" key="4">
    <source>
        <dbReference type="Proteomes" id="UP000271337"/>
    </source>
</evidence>
<dbReference type="Proteomes" id="UP000276864">
    <property type="component" value="Unassembled WGS sequence"/>
</dbReference>
<name>A0A3M6YQR3_HORWE</name>
<feature type="region of interest" description="Disordered" evidence="1">
    <location>
        <begin position="77"/>
        <end position="151"/>
    </location>
</feature>
<evidence type="ECO:0000313" key="2">
    <source>
        <dbReference type="EMBL" id="RMY05385.1"/>
    </source>
</evidence>
<comment type="caution">
    <text evidence="2">The sequence shown here is derived from an EMBL/GenBank/DDBJ whole genome shotgun (WGS) entry which is preliminary data.</text>
</comment>